<keyword evidence="10" id="KW-1185">Reference proteome</keyword>
<accession>A0A3S1HTF4</accession>
<dbReference type="PANTHER" id="PTHR31609">
    <property type="entry name" value="YDJC DEACETYLASE FAMILY MEMBER"/>
    <property type="match status" value="1"/>
</dbReference>
<sequence length="307" mass="33887">MYLIEEIIMKRLLVITADDFGFSKERNEGVMEAYNNGAVKSASLLLNCTGTVHAVESARNTGLTLGLHLNLTEGKPVGGEYKTLTSCDGIFQGMIGTREALDNGQIDLTEIETEIDSQIKYYKELVGEKPAYVDGHQHIHLHPVVVPIFAKLLSKHGIAVTRMPIEINLDLNAKPWLHHSPKLDLLNIFVKEAKSSIPVLQQNNIRTSACFTGLSTMSAAMTTESLQAVILEAFESVEPTHQGTSVACELMTHPGYPTPMDYGGFSWGTDDFGNSKDRVHELQVLSSAAMKNFYKTHNMELASHREL</sequence>
<keyword evidence="5" id="KW-0479">Metal-binding</keyword>
<keyword evidence="6" id="KW-0378">Hydrolase</keyword>
<dbReference type="SUPFAM" id="SSF88713">
    <property type="entry name" value="Glycoside hydrolase/deacetylase"/>
    <property type="match status" value="1"/>
</dbReference>
<evidence type="ECO:0000256" key="6">
    <source>
        <dbReference type="ARBA" id="ARBA00022801"/>
    </source>
</evidence>
<evidence type="ECO:0000256" key="5">
    <source>
        <dbReference type="ARBA" id="ARBA00022723"/>
    </source>
</evidence>
<comment type="cofactor">
    <cofactor evidence="1">
        <name>Mg(2+)</name>
        <dbReference type="ChEBI" id="CHEBI:18420"/>
    </cofactor>
</comment>
<proteinExistence type="inferred from homology"/>
<evidence type="ECO:0000256" key="3">
    <source>
        <dbReference type="ARBA" id="ARBA00008843"/>
    </source>
</evidence>
<organism evidence="9 10">
    <name type="scientific">Elysia chlorotica</name>
    <name type="common">Eastern emerald elysia</name>
    <name type="synonym">Sea slug</name>
    <dbReference type="NCBI Taxonomy" id="188477"/>
    <lineage>
        <taxon>Eukaryota</taxon>
        <taxon>Metazoa</taxon>
        <taxon>Spiralia</taxon>
        <taxon>Lophotrochozoa</taxon>
        <taxon>Mollusca</taxon>
        <taxon>Gastropoda</taxon>
        <taxon>Heterobranchia</taxon>
        <taxon>Euthyneura</taxon>
        <taxon>Panpulmonata</taxon>
        <taxon>Sacoglossa</taxon>
        <taxon>Placobranchoidea</taxon>
        <taxon>Plakobranchidae</taxon>
        <taxon>Elysia</taxon>
    </lineage>
</organism>
<dbReference type="Proteomes" id="UP000271974">
    <property type="component" value="Unassembled WGS sequence"/>
</dbReference>
<dbReference type="GO" id="GO:0016787">
    <property type="term" value="F:hydrolase activity"/>
    <property type="evidence" value="ECO:0007669"/>
    <property type="project" value="UniProtKB-KW"/>
</dbReference>
<evidence type="ECO:0000313" key="10">
    <source>
        <dbReference type="Proteomes" id="UP000271974"/>
    </source>
</evidence>
<protein>
    <recommendedName>
        <fullName evidence="4">Carbohydrate deacetylase</fullName>
    </recommendedName>
</protein>
<dbReference type="OrthoDB" id="8908051at2759"/>
<evidence type="ECO:0000256" key="2">
    <source>
        <dbReference type="ARBA" id="ARBA00003451"/>
    </source>
</evidence>
<dbReference type="EMBL" id="RQTK01000160">
    <property type="protein sequence ID" value="RUS85743.1"/>
    <property type="molecule type" value="Genomic_DNA"/>
</dbReference>
<dbReference type="STRING" id="188477.A0A3S1HTF4"/>
<evidence type="ECO:0000313" key="9">
    <source>
        <dbReference type="EMBL" id="RUS85743.1"/>
    </source>
</evidence>
<dbReference type="GO" id="GO:0005975">
    <property type="term" value="P:carbohydrate metabolic process"/>
    <property type="evidence" value="ECO:0007669"/>
    <property type="project" value="InterPro"/>
</dbReference>
<dbReference type="InterPro" id="IPR011330">
    <property type="entry name" value="Glyco_hydro/deAcase_b/a-brl"/>
</dbReference>
<dbReference type="Pfam" id="PF04794">
    <property type="entry name" value="YdjC"/>
    <property type="match status" value="1"/>
</dbReference>
<comment type="similarity">
    <text evidence="3">Belongs to the YdjC deacetylase family.</text>
</comment>
<dbReference type="GO" id="GO:0019213">
    <property type="term" value="F:deacetylase activity"/>
    <property type="evidence" value="ECO:0007669"/>
    <property type="project" value="TreeGrafter"/>
</dbReference>
<keyword evidence="8" id="KW-0119">Carbohydrate metabolism</keyword>
<dbReference type="PANTHER" id="PTHR31609:SF1">
    <property type="entry name" value="CARBOHYDRATE DEACETYLASE"/>
    <property type="match status" value="1"/>
</dbReference>
<keyword evidence="7" id="KW-0460">Magnesium</keyword>
<evidence type="ECO:0000256" key="8">
    <source>
        <dbReference type="ARBA" id="ARBA00023277"/>
    </source>
</evidence>
<comment type="function">
    <text evidence="2">Probably catalyzes the deacetylation of acetylated carbohydrates an important step in the degradation of oligosaccharides.</text>
</comment>
<evidence type="ECO:0000256" key="7">
    <source>
        <dbReference type="ARBA" id="ARBA00022842"/>
    </source>
</evidence>
<reference evidence="9 10" key="1">
    <citation type="submission" date="2019-01" db="EMBL/GenBank/DDBJ databases">
        <title>A draft genome assembly of the solar-powered sea slug Elysia chlorotica.</title>
        <authorList>
            <person name="Cai H."/>
            <person name="Li Q."/>
            <person name="Fang X."/>
            <person name="Li J."/>
            <person name="Curtis N.E."/>
            <person name="Altenburger A."/>
            <person name="Shibata T."/>
            <person name="Feng M."/>
            <person name="Maeda T."/>
            <person name="Schwartz J.A."/>
            <person name="Shigenobu S."/>
            <person name="Lundholm N."/>
            <person name="Nishiyama T."/>
            <person name="Yang H."/>
            <person name="Hasebe M."/>
            <person name="Li S."/>
            <person name="Pierce S.K."/>
            <person name="Wang J."/>
        </authorList>
    </citation>
    <scope>NUCLEOTIDE SEQUENCE [LARGE SCALE GENOMIC DNA]</scope>
    <source>
        <strain evidence="9">EC2010</strain>
        <tissue evidence="9">Whole organism of an adult</tissue>
    </source>
</reference>
<evidence type="ECO:0000256" key="1">
    <source>
        <dbReference type="ARBA" id="ARBA00001946"/>
    </source>
</evidence>
<dbReference type="InterPro" id="IPR006879">
    <property type="entry name" value="YdjC-like"/>
</dbReference>
<gene>
    <name evidence="9" type="ORF">EGW08_006457</name>
</gene>
<evidence type="ECO:0000256" key="4">
    <source>
        <dbReference type="ARBA" id="ARBA00018477"/>
    </source>
</evidence>
<dbReference type="AlphaFoldDB" id="A0A3S1HTF4"/>
<comment type="caution">
    <text evidence="9">The sequence shown here is derived from an EMBL/GenBank/DDBJ whole genome shotgun (WGS) entry which is preliminary data.</text>
</comment>
<name>A0A3S1HTF4_ELYCH</name>
<dbReference type="GO" id="GO:0046872">
    <property type="term" value="F:metal ion binding"/>
    <property type="evidence" value="ECO:0007669"/>
    <property type="project" value="UniProtKB-KW"/>
</dbReference>
<dbReference type="Gene3D" id="3.20.20.370">
    <property type="entry name" value="Glycoside hydrolase/deacetylase"/>
    <property type="match status" value="1"/>
</dbReference>